<dbReference type="Proteomes" id="UP000264330">
    <property type="component" value="Unassembled WGS sequence"/>
</dbReference>
<reference evidence="1 2" key="1">
    <citation type="journal article" date="2018" name="Nat. Biotechnol.">
        <title>A standardized bacterial taxonomy based on genome phylogeny substantially revises the tree of life.</title>
        <authorList>
            <person name="Parks D.H."/>
            <person name="Chuvochina M."/>
            <person name="Waite D.W."/>
            <person name="Rinke C."/>
            <person name="Skarshewski A."/>
            <person name="Chaumeil P.A."/>
            <person name="Hugenholtz P."/>
        </authorList>
    </citation>
    <scope>NUCLEOTIDE SEQUENCE [LARGE SCALE GENOMIC DNA]</scope>
    <source>
        <strain evidence="1">UBA9359</strain>
    </source>
</reference>
<dbReference type="InterPro" id="IPR038604">
    <property type="entry name" value="HopJ_sf"/>
</dbReference>
<evidence type="ECO:0000313" key="2">
    <source>
        <dbReference type="Proteomes" id="UP000264330"/>
    </source>
</evidence>
<dbReference type="EMBL" id="DPMF01000211">
    <property type="protein sequence ID" value="HCV81142.1"/>
    <property type="molecule type" value="Genomic_DNA"/>
</dbReference>
<gene>
    <name evidence="1" type="ORF">DGQ38_08845</name>
</gene>
<accession>A0A3D5J0X2</accession>
<name>A0A3D5J0X2_9FLAO</name>
<dbReference type="Gene3D" id="3.20.160.10">
    <property type="entry name" value="vpa0580 domain like"/>
    <property type="match status" value="1"/>
</dbReference>
<comment type="caution">
    <text evidence="1">The sequence shown here is derived from an EMBL/GenBank/DDBJ whole genome shotgun (WGS) entry which is preliminary data.</text>
</comment>
<dbReference type="InterPro" id="IPR014984">
    <property type="entry name" value="HopJ"/>
</dbReference>
<dbReference type="OMA" id="CKIFAFA"/>
<sequence>MDLLKYLEQVASDPKSADFKQTINLIDEYYQFSPASFKNGQIYNEAGNNNGSCKIFALGLLKGLSKETTLALFGEHYFDGVLKDPEGNSHQNIRNFMDTGWSGIAFDTEALQPVK</sequence>
<dbReference type="RefSeq" id="WP_013069749.1">
    <property type="nucleotide sequence ID" value="NZ_CAJXAW010000039.1"/>
</dbReference>
<dbReference type="AlphaFoldDB" id="A0A3D5J0X2"/>
<dbReference type="Pfam" id="PF08888">
    <property type="entry name" value="HopJ"/>
    <property type="match status" value="1"/>
</dbReference>
<proteinExistence type="predicted"/>
<evidence type="ECO:0000313" key="1">
    <source>
        <dbReference type="EMBL" id="HCV81142.1"/>
    </source>
</evidence>
<organism evidence="1 2">
    <name type="scientific">Zunongwangia profunda</name>
    <dbReference type="NCBI Taxonomy" id="398743"/>
    <lineage>
        <taxon>Bacteria</taxon>
        <taxon>Pseudomonadati</taxon>
        <taxon>Bacteroidota</taxon>
        <taxon>Flavobacteriia</taxon>
        <taxon>Flavobacteriales</taxon>
        <taxon>Flavobacteriaceae</taxon>
        <taxon>Zunongwangia</taxon>
    </lineage>
</organism>
<protein>
    <submittedName>
        <fullName evidence="1">Type III effector</fullName>
    </submittedName>
</protein>